<organism evidence="1">
    <name type="scientific">Arundo donax</name>
    <name type="common">Giant reed</name>
    <name type="synonym">Donax arundinaceus</name>
    <dbReference type="NCBI Taxonomy" id="35708"/>
    <lineage>
        <taxon>Eukaryota</taxon>
        <taxon>Viridiplantae</taxon>
        <taxon>Streptophyta</taxon>
        <taxon>Embryophyta</taxon>
        <taxon>Tracheophyta</taxon>
        <taxon>Spermatophyta</taxon>
        <taxon>Magnoliopsida</taxon>
        <taxon>Liliopsida</taxon>
        <taxon>Poales</taxon>
        <taxon>Poaceae</taxon>
        <taxon>PACMAD clade</taxon>
        <taxon>Arundinoideae</taxon>
        <taxon>Arundineae</taxon>
        <taxon>Arundo</taxon>
    </lineage>
</organism>
<dbReference type="AlphaFoldDB" id="A0A0A8Y2V0"/>
<evidence type="ECO:0000313" key="1">
    <source>
        <dbReference type="EMBL" id="JAD19548.1"/>
    </source>
</evidence>
<name>A0A0A8Y2V0_ARUDO</name>
<sequence length="21" mass="2452">MSRKSLTARLEFIWCVVQLGN</sequence>
<proteinExistence type="predicted"/>
<dbReference type="EMBL" id="GBRH01278347">
    <property type="protein sequence ID" value="JAD19548.1"/>
    <property type="molecule type" value="Transcribed_RNA"/>
</dbReference>
<reference evidence="1" key="1">
    <citation type="submission" date="2014-09" db="EMBL/GenBank/DDBJ databases">
        <authorList>
            <person name="Magalhaes I.L.F."/>
            <person name="Oliveira U."/>
            <person name="Santos F.R."/>
            <person name="Vidigal T.H.D.A."/>
            <person name="Brescovit A.D."/>
            <person name="Santos A.J."/>
        </authorList>
    </citation>
    <scope>NUCLEOTIDE SEQUENCE</scope>
    <source>
        <tissue evidence="1">Shoot tissue taken approximately 20 cm above the soil surface</tissue>
    </source>
</reference>
<protein>
    <submittedName>
        <fullName evidence="1">Uncharacterized protein</fullName>
    </submittedName>
</protein>
<reference evidence="1" key="2">
    <citation type="journal article" date="2015" name="Data Brief">
        <title>Shoot transcriptome of the giant reed, Arundo donax.</title>
        <authorList>
            <person name="Barrero R.A."/>
            <person name="Guerrero F.D."/>
            <person name="Moolhuijzen P."/>
            <person name="Goolsby J.A."/>
            <person name="Tidwell J."/>
            <person name="Bellgard S.E."/>
            <person name="Bellgard M.I."/>
        </authorList>
    </citation>
    <scope>NUCLEOTIDE SEQUENCE</scope>
    <source>
        <tissue evidence="1">Shoot tissue taken approximately 20 cm above the soil surface</tissue>
    </source>
</reference>
<accession>A0A0A8Y2V0</accession>